<dbReference type="Proteomes" id="UP000268093">
    <property type="component" value="Unassembled WGS sequence"/>
</dbReference>
<keyword evidence="3" id="KW-1185">Reference proteome</keyword>
<proteinExistence type="predicted"/>
<gene>
    <name evidence="2" type="ORF">BC936DRAFT_136546</name>
</gene>
<dbReference type="AlphaFoldDB" id="A0A433DJG9"/>
<dbReference type="OrthoDB" id="2430512at2759"/>
<evidence type="ECO:0000313" key="2">
    <source>
        <dbReference type="EMBL" id="RUP51034.1"/>
    </source>
</evidence>
<sequence length="227" mass="26194">MKANRCRDDDIFAPSHFSTATEKKMCTPPTMVEKPTPSKTPLSIKAKISMLPKIPTETVDSLRKFDRDEPRRAEMFFETMSANFRWPVSIPDGQKKWILAALGDEDADNYYRLMARNLIFFYKQKDAHAFDHKFDKYVLVDKEQVIRFDDEGSAPICMPVDESRMMKTKPARTSERPSGGPSGSRDEAGVRKIFVMRSKTADEWLRVNRTTWNSDTSTLTTKRPIRK</sequence>
<accession>A0A433DJG9</accession>
<evidence type="ECO:0000256" key="1">
    <source>
        <dbReference type="SAM" id="MobiDB-lite"/>
    </source>
</evidence>
<comment type="caution">
    <text evidence="2">The sequence shown here is derived from an EMBL/GenBank/DDBJ whole genome shotgun (WGS) entry which is preliminary data.</text>
</comment>
<reference evidence="2 3" key="1">
    <citation type="journal article" date="2018" name="New Phytol.">
        <title>Phylogenomics of Endogonaceae and evolution of mycorrhizas within Mucoromycota.</title>
        <authorList>
            <person name="Chang Y."/>
            <person name="Desiro A."/>
            <person name="Na H."/>
            <person name="Sandor L."/>
            <person name="Lipzen A."/>
            <person name="Clum A."/>
            <person name="Barry K."/>
            <person name="Grigoriev I.V."/>
            <person name="Martin F.M."/>
            <person name="Stajich J.E."/>
            <person name="Smith M.E."/>
            <person name="Bonito G."/>
            <person name="Spatafora J.W."/>
        </authorList>
    </citation>
    <scope>NUCLEOTIDE SEQUENCE [LARGE SCALE GENOMIC DNA]</scope>
    <source>
        <strain evidence="2 3">GMNB39</strain>
    </source>
</reference>
<name>A0A433DJG9_9FUNG</name>
<dbReference type="EMBL" id="RBNI01001003">
    <property type="protein sequence ID" value="RUP51034.1"/>
    <property type="molecule type" value="Genomic_DNA"/>
</dbReference>
<feature type="region of interest" description="Disordered" evidence="1">
    <location>
        <begin position="165"/>
        <end position="190"/>
    </location>
</feature>
<organism evidence="2 3">
    <name type="scientific">Jimgerdemannia flammicorona</name>
    <dbReference type="NCBI Taxonomy" id="994334"/>
    <lineage>
        <taxon>Eukaryota</taxon>
        <taxon>Fungi</taxon>
        <taxon>Fungi incertae sedis</taxon>
        <taxon>Mucoromycota</taxon>
        <taxon>Mucoromycotina</taxon>
        <taxon>Endogonomycetes</taxon>
        <taxon>Endogonales</taxon>
        <taxon>Endogonaceae</taxon>
        <taxon>Jimgerdemannia</taxon>
    </lineage>
</organism>
<evidence type="ECO:0000313" key="3">
    <source>
        <dbReference type="Proteomes" id="UP000268093"/>
    </source>
</evidence>
<protein>
    <submittedName>
        <fullName evidence="2">Uncharacterized protein</fullName>
    </submittedName>
</protein>